<evidence type="ECO:0000313" key="3">
    <source>
        <dbReference type="Proteomes" id="UP000289738"/>
    </source>
</evidence>
<organism evidence="2 3">
    <name type="scientific">Arachis hypogaea</name>
    <name type="common">Peanut</name>
    <dbReference type="NCBI Taxonomy" id="3818"/>
    <lineage>
        <taxon>Eukaryota</taxon>
        <taxon>Viridiplantae</taxon>
        <taxon>Streptophyta</taxon>
        <taxon>Embryophyta</taxon>
        <taxon>Tracheophyta</taxon>
        <taxon>Spermatophyta</taxon>
        <taxon>Magnoliopsida</taxon>
        <taxon>eudicotyledons</taxon>
        <taxon>Gunneridae</taxon>
        <taxon>Pentapetalae</taxon>
        <taxon>rosids</taxon>
        <taxon>fabids</taxon>
        <taxon>Fabales</taxon>
        <taxon>Fabaceae</taxon>
        <taxon>Papilionoideae</taxon>
        <taxon>50 kb inversion clade</taxon>
        <taxon>dalbergioids sensu lato</taxon>
        <taxon>Dalbergieae</taxon>
        <taxon>Pterocarpus clade</taxon>
        <taxon>Arachis</taxon>
    </lineage>
</organism>
<proteinExistence type="predicted"/>
<dbReference type="PANTHER" id="PTHR47718">
    <property type="entry name" value="OS01G0519700 PROTEIN"/>
    <property type="match status" value="1"/>
</dbReference>
<dbReference type="Proteomes" id="UP000289738">
    <property type="component" value="Chromosome B04"/>
</dbReference>
<name>A0A444ZPR5_ARAHY</name>
<sequence>MYVMLDRQKDNWMVSKLELKHTHPCSAKQNNDEAGIRPNKTYLALTNEVGGSSNLGYSEKDERNFITSNLRCADENADVKEMISYFMRMKDINPNFFYAVDVDEVNQFKSALWVDTRCRASYEYYGDVVSFDTTYRRNKHGLPFASFVGVNHHGKSTLLRCTLMGNEEICCFEWVFKQWLRCMGSSPQAIITGQCKSMFGAIKNVLPDTHHRWCIWYIMKKIPHKLGGYARYKEIDDRMHGTVWNARSVKSFKKDWSAFIVEFNLERSYVDLYDERRMWVPIYFQGKFWVGMRSTQRSESMHAFYGGYLHFKSGLIQFVHEYDNVLGNKEQKELEDDAADAKGVVPCSSSTTIERQFQREYTTSKFREEQQEFRKKGDCLVRGATHEGNLFYLIVKEQYILYREPRSWNNIVEFDPLTHKEFITCEEEAAMLNSGLDELRAKLVDYRVNLGSRSVPNTDNNMVTQSDTACVASDIQSPSKENNGAINPNIVAVPALSTNESHGNGGFLSLLHSFLHS</sequence>
<dbReference type="EMBL" id="SDMP01000014">
    <property type="protein sequence ID" value="RYR16124.1"/>
    <property type="molecule type" value="Genomic_DNA"/>
</dbReference>
<dbReference type="InterPro" id="IPR018289">
    <property type="entry name" value="MULE_transposase_dom"/>
</dbReference>
<gene>
    <name evidence="2" type="ORF">Ahy_B04g073070</name>
</gene>
<keyword evidence="3" id="KW-1185">Reference proteome</keyword>
<evidence type="ECO:0000313" key="2">
    <source>
        <dbReference type="EMBL" id="RYR16124.1"/>
    </source>
</evidence>
<accession>A0A444ZPR5</accession>
<evidence type="ECO:0000259" key="1">
    <source>
        <dbReference type="Pfam" id="PF10551"/>
    </source>
</evidence>
<dbReference type="AlphaFoldDB" id="A0A444ZPR5"/>
<dbReference type="Pfam" id="PF10551">
    <property type="entry name" value="MULE"/>
    <property type="match status" value="1"/>
</dbReference>
<protein>
    <recommendedName>
        <fullName evidence="1">MULE transposase domain-containing protein</fullName>
    </recommendedName>
</protein>
<reference evidence="2 3" key="1">
    <citation type="submission" date="2019-01" db="EMBL/GenBank/DDBJ databases">
        <title>Sequencing of cultivated peanut Arachis hypogaea provides insights into genome evolution and oil improvement.</title>
        <authorList>
            <person name="Chen X."/>
        </authorList>
    </citation>
    <scope>NUCLEOTIDE SEQUENCE [LARGE SCALE GENOMIC DNA]</scope>
    <source>
        <strain evidence="3">cv. Fuhuasheng</strain>
        <tissue evidence="2">Leaves</tissue>
    </source>
</reference>
<comment type="caution">
    <text evidence="2">The sequence shown here is derived from an EMBL/GenBank/DDBJ whole genome shotgun (WGS) entry which is preliminary data.</text>
</comment>
<dbReference type="PANTHER" id="PTHR47718:SF13">
    <property type="entry name" value="OS09G0290500 PROTEIN"/>
    <property type="match status" value="1"/>
</dbReference>
<feature type="domain" description="MULE transposase" evidence="1">
    <location>
        <begin position="128"/>
        <end position="221"/>
    </location>
</feature>